<comment type="function">
    <text evidence="7">The light-harvesting complex (LHC) functions as a light receptor, it captures and delivers excitation energy to photosystems with which it is closely associated.</text>
</comment>
<feature type="binding site" evidence="6">
    <location>
        <position position="79"/>
    </location>
    <ligand>
        <name>chlorophyll a</name>
        <dbReference type="ChEBI" id="CHEBI:58416"/>
        <label>1</label>
    </ligand>
</feature>
<dbReference type="SUPFAM" id="SSF103511">
    <property type="entry name" value="Chlorophyll a-b binding protein"/>
    <property type="match status" value="1"/>
</dbReference>
<dbReference type="Proteomes" id="UP000247498">
    <property type="component" value="Unassembled WGS sequence"/>
</dbReference>
<gene>
    <name evidence="9" type="ORF">Rsub_09770</name>
</gene>
<protein>
    <recommendedName>
        <fullName evidence="7">Chlorophyll a-b binding protein, chloroplastic</fullName>
    </recommendedName>
</protein>
<feature type="binding site" description="axial binding residue" evidence="6">
    <location>
        <position position="199"/>
    </location>
    <ligand>
        <name>chlorophyll b</name>
        <dbReference type="ChEBI" id="CHEBI:61721"/>
        <label>1</label>
    </ligand>
    <ligandPart>
        <name>Mg</name>
        <dbReference type="ChEBI" id="CHEBI:25107"/>
    </ligandPart>
</feature>
<evidence type="ECO:0000313" key="10">
    <source>
        <dbReference type="Proteomes" id="UP000247498"/>
    </source>
</evidence>
<evidence type="ECO:0000256" key="7">
    <source>
        <dbReference type="RuleBase" id="RU363080"/>
    </source>
</evidence>
<comment type="subcellular location">
    <subcellularLocation>
        <location evidence="7">Plastid</location>
        <location evidence="7">Chloroplast thylakoid membrane</location>
    </subcellularLocation>
</comment>
<dbReference type="GO" id="GO:0009535">
    <property type="term" value="C:chloroplast thylakoid membrane"/>
    <property type="evidence" value="ECO:0007669"/>
    <property type="project" value="UniProtKB-SubCell"/>
</dbReference>
<accession>A0A2V0PGE2</accession>
<feature type="binding site" evidence="6">
    <location>
        <position position="136"/>
    </location>
    <ligand>
        <name>chlorophyll a</name>
        <dbReference type="ChEBI" id="CHEBI:58416"/>
        <label>1</label>
    </ligand>
</feature>
<evidence type="ECO:0000256" key="3">
    <source>
        <dbReference type="ARBA" id="ARBA00022531"/>
    </source>
</evidence>
<feature type="compositionally biased region" description="Low complexity" evidence="8">
    <location>
        <begin position="1"/>
        <end position="30"/>
    </location>
</feature>
<evidence type="ECO:0000256" key="4">
    <source>
        <dbReference type="ARBA" id="ARBA00022640"/>
    </source>
</evidence>
<evidence type="ECO:0000256" key="5">
    <source>
        <dbReference type="ARBA" id="ARBA00022991"/>
    </source>
</evidence>
<dbReference type="GO" id="GO:0016168">
    <property type="term" value="F:chlorophyll binding"/>
    <property type="evidence" value="ECO:0007669"/>
    <property type="project" value="UniProtKB-KW"/>
</dbReference>
<dbReference type="Pfam" id="PF00504">
    <property type="entry name" value="Chloroa_b-bind"/>
    <property type="match status" value="1"/>
</dbReference>
<keyword evidence="4 7" id="KW-0934">Plastid</keyword>
<keyword evidence="10" id="KW-1185">Reference proteome</keyword>
<feature type="binding site" description="axial binding residue" evidence="6">
    <location>
        <position position="208"/>
    </location>
    <ligand>
        <name>chlorophyll b</name>
        <dbReference type="ChEBI" id="CHEBI:61721"/>
        <label>1</label>
    </ligand>
    <ligandPart>
        <name>Mg</name>
        <dbReference type="ChEBI" id="CHEBI:25107"/>
    </ligandPart>
</feature>
<organism evidence="9 10">
    <name type="scientific">Raphidocelis subcapitata</name>
    <dbReference type="NCBI Taxonomy" id="307507"/>
    <lineage>
        <taxon>Eukaryota</taxon>
        <taxon>Viridiplantae</taxon>
        <taxon>Chlorophyta</taxon>
        <taxon>core chlorophytes</taxon>
        <taxon>Chlorophyceae</taxon>
        <taxon>CS clade</taxon>
        <taxon>Sphaeropleales</taxon>
        <taxon>Selenastraceae</taxon>
        <taxon>Raphidocelis</taxon>
    </lineage>
</organism>
<dbReference type="GO" id="GO:0009765">
    <property type="term" value="P:photosynthesis, light harvesting"/>
    <property type="evidence" value="ECO:0007669"/>
    <property type="project" value="InterPro"/>
</dbReference>
<keyword evidence="5 7" id="KW-0157">Chromophore</keyword>
<evidence type="ECO:0000313" key="9">
    <source>
        <dbReference type="EMBL" id="GBF96973.1"/>
    </source>
</evidence>
<dbReference type="InterPro" id="IPR001344">
    <property type="entry name" value="Chloro_AB-bd_pln"/>
</dbReference>
<dbReference type="GO" id="GO:0009523">
    <property type="term" value="C:photosystem II"/>
    <property type="evidence" value="ECO:0007669"/>
    <property type="project" value="UniProtKB-KW"/>
</dbReference>
<evidence type="ECO:0000256" key="2">
    <source>
        <dbReference type="ARBA" id="ARBA00022528"/>
    </source>
</evidence>
<dbReference type="STRING" id="307507.A0A2V0PGE2"/>
<keyword evidence="7" id="KW-0793">Thylakoid</keyword>
<comment type="caution">
    <text evidence="9">The sequence shown here is derived from an EMBL/GenBank/DDBJ whole genome shotgun (WGS) entry which is preliminary data.</text>
</comment>
<dbReference type="EMBL" id="BDRX01000090">
    <property type="protein sequence ID" value="GBF96973.1"/>
    <property type="molecule type" value="Genomic_DNA"/>
</dbReference>
<feature type="binding site" evidence="6">
    <location>
        <position position="139"/>
    </location>
    <ligand>
        <name>chlorophyll a</name>
        <dbReference type="ChEBI" id="CHEBI:58416"/>
        <label>1</label>
    </ligand>
</feature>
<feature type="binding site" description="axial binding residue" evidence="6">
    <location>
        <position position="141"/>
    </location>
    <ligand>
        <name>chlorophyll b</name>
        <dbReference type="ChEBI" id="CHEBI:61721"/>
        <label>1</label>
    </ligand>
    <ligandPart>
        <name>Mg</name>
        <dbReference type="ChEBI" id="CHEBI:25107"/>
    </ligandPart>
</feature>
<dbReference type="AlphaFoldDB" id="A0A2V0PGE2"/>
<evidence type="ECO:0000256" key="1">
    <source>
        <dbReference type="ARBA" id="ARBA00022494"/>
    </source>
</evidence>
<keyword evidence="2 7" id="KW-0150">Chloroplast</keyword>
<feature type="region of interest" description="Disordered" evidence="8">
    <location>
        <begin position="1"/>
        <end position="39"/>
    </location>
</feature>
<dbReference type="OrthoDB" id="423598at2759"/>
<feature type="binding site" evidence="6">
    <location>
        <position position="256"/>
    </location>
    <ligand>
        <name>chlorophyll a</name>
        <dbReference type="ChEBI" id="CHEBI:58416"/>
        <label>1</label>
    </ligand>
</feature>
<dbReference type="InParanoid" id="A0A2V0PGE2"/>
<reference evidence="9 10" key="1">
    <citation type="journal article" date="2018" name="Sci. Rep.">
        <title>Raphidocelis subcapitata (=Pseudokirchneriella subcapitata) provides an insight into genome evolution and environmental adaptations in the Sphaeropleales.</title>
        <authorList>
            <person name="Suzuki S."/>
            <person name="Yamaguchi H."/>
            <person name="Nakajima N."/>
            <person name="Kawachi M."/>
        </authorList>
    </citation>
    <scope>NUCLEOTIDE SEQUENCE [LARGE SCALE GENOMIC DNA]</scope>
    <source>
        <strain evidence="9 10">NIES-35</strain>
    </source>
</reference>
<dbReference type="Gene3D" id="1.10.3460.10">
    <property type="entry name" value="Chlorophyll a/b binding protein domain"/>
    <property type="match status" value="1"/>
</dbReference>
<keyword evidence="7" id="KW-0604">Photosystem II</keyword>
<keyword evidence="3 7" id="KW-0602">Photosynthesis</keyword>
<comment type="similarity">
    <text evidence="7">Belongs to the light-harvesting chlorophyll a/b-binding (LHC) protein family.</text>
</comment>
<evidence type="ECO:0000256" key="8">
    <source>
        <dbReference type="SAM" id="MobiDB-lite"/>
    </source>
</evidence>
<dbReference type="InterPro" id="IPR022796">
    <property type="entry name" value="Chloroa_b-bind"/>
</dbReference>
<keyword evidence="1 6" id="KW-0148">Chlorophyll</keyword>
<evidence type="ECO:0000256" key="6">
    <source>
        <dbReference type="PIRSR" id="PIRSR601344-1"/>
    </source>
</evidence>
<name>A0A2V0PGE2_9CHLO</name>
<keyword evidence="7" id="KW-0603">Photosystem I</keyword>
<dbReference type="GO" id="GO:0009522">
    <property type="term" value="C:photosystem I"/>
    <property type="evidence" value="ECO:0007669"/>
    <property type="project" value="UniProtKB-KW"/>
</dbReference>
<sequence length="275" mass="29068">MQCLSARSASAARPAAPSRKSAVSVSAAKKGTVSTGSRKGGVGYRKFDGDALWLPNTTRPEWLDGTLPGDRGFDPLGLSRPSDFVQIGVDENDINAPKNFKGDVEGKAATVADIVSETSLSPYSEVFGLQRFRETELIHGRWAMLGVLGVLVAEGVTGQSWVENFSSELEGTPKYAGLDLPWGLSTAAVLNSVLMGGVELFRNSELDLEKRLYPGGAFDPLNLADPTNPERAFSLKTAEIKHGRLAMVAALGFAVQAGFQGEGALGSLSKFGGSF</sequence>
<feature type="binding site" evidence="6">
    <location>
        <position position="239"/>
    </location>
    <ligand>
        <name>chlorophyll a</name>
        <dbReference type="ChEBI" id="CHEBI:58416"/>
        <label>1</label>
    </ligand>
</feature>
<feature type="binding site" evidence="6">
    <location>
        <position position="244"/>
    </location>
    <ligand>
        <name>chlorophyll a</name>
        <dbReference type="ChEBI" id="CHEBI:58416"/>
        <label>1</label>
    </ligand>
</feature>
<dbReference type="FunCoup" id="A0A2V0PGE2">
    <property type="interactions" value="591"/>
</dbReference>
<dbReference type="PANTHER" id="PTHR21649">
    <property type="entry name" value="CHLOROPHYLL A/B BINDING PROTEIN"/>
    <property type="match status" value="1"/>
</dbReference>
<proteinExistence type="inferred from homology"/>